<reference evidence="1 2" key="1">
    <citation type="submission" date="2018-08" db="EMBL/GenBank/DDBJ databases">
        <title>The reduced genetic potential of extracellular carbohydrate catabolism in Euzebyella marina RN62, a Flavobacteriia bacterium isolated from the hadal water.</title>
        <authorList>
            <person name="Xue C."/>
        </authorList>
    </citation>
    <scope>NUCLEOTIDE SEQUENCE [LARGE SCALE GENOMIC DNA]</scope>
    <source>
        <strain evidence="1 2">RN62</strain>
    </source>
</reference>
<dbReference type="OrthoDB" id="1139048at2"/>
<keyword evidence="2" id="KW-1185">Reference proteome</keyword>
<dbReference type="PROSITE" id="PS51257">
    <property type="entry name" value="PROKAR_LIPOPROTEIN"/>
    <property type="match status" value="1"/>
</dbReference>
<dbReference type="KEGG" id="emar:D1013_04905"/>
<accession>A0A3G2L3J8</accession>
<proteinExistence type="predicted"/>
<evidence type="ECO:0000313" key="2">
    <source>
        <dbReference type="Proteomes" id="UP000276309"/>
    </source>
</evidence>
<gene>
    <name evidence="1" type="ORF">D1013_04905</name>
</gene>
<sequence length="206" mass="23246">MKTKITLALVIAIAMTSCSKLWYWNDDDKKDEIKLTESNYVFEGDLYKYALEIRIDSLEDRAAYLKEIIGNNQGTPDIEKDFEETTANLANTAEIAESIVVFEDLADRLGRRNPIGPRPPRPGVIPINLEYIIVYNLEDVNLQINDENGAELAQSEGILYEIVGTNNMLMYKKVNITNAISEGAVIKIKRLNKLNQADSYSIQALK</sequence>
<protein>
    <submittedName>
        <fullName evidence="1">Uncharacterized protein</fullName>
    </submittedName>
</protein>
<organism evidence="1 2">
    <name type="scientific">Euzebyella marina</name>
    <dbReference type="NCBI Taxonomy" id="1761453"/>
    <lineage>
        <taxon>Bacteria</taxon>
        <taxon>Pseudomonadati</taxon>
        <taxon>Bacteroidota</taxon>
        <taxon>Flavobacteriia</taxon>
        <taxon>Flavobacteriales</taxon>
        <taxon>Flavobacteriaceae</taxon>
        <taxon>Euzebyella</taxon>
    </lineage>
</organism>
<evidence type="ECO:0000313" key="1">
    <source>
        <dbReference type="EMBL" id="AYN66766.1"/>
    </source>
</evidence>
<dbReference type="AlphaFoldDB" id="A0A3G2L3J8"/>
<dbReference type="Proteomes" id="UP000276309">
    <property type="component" value="Chromosome"/>
</dbReference>
<name>A0A3G2L3J8_9FLAO</name>
<dbReference type="EMBL" id="CP032050">
    <property type="protein sequence ID" value="AYN66766.1"/>
    <property type="molecule type" value="Genomic_DNA"/>
</dbReference>
<dbReference type="RefSeq" id="WP_121847818.1">
    <property type="nucleotide sequence ID" value="NZ_CP032050.1"/>
</dbReference>